<keyword evidence="5" id="KW-1015">Disulfide bond</keyword>
<evidence type="ECO:0000313" key="8">
    <source>
        <dbReference type="EMBL" id="ACK72998.1"/>
    </source>
</evidence>
<reference evidence="9" key="1">
    <citation type="journal article" date="2011" name="MBio">
        <title>Novel metabolic attributes of the genus Cyanothece, comprising a group of unicellular nitrogen-fixing Cyanobacteria.</title>
        <authorList>
            <person name="Bandyopadhyay A."/>
            <person name="Elvitigala T."/>
            <person name="Welsh E."/>
            <person name="Stockel J."/>
            <person name="Liberton M."/>
            <person name="Min H."/>
            <person name="Sherman L.A."/>
            <person name="Pakrasi H.B."/>
        </authorList>
    </citation>
    <scope>NUCLEOTIDE SEQUENCE [LARGE SCALE GENOMIC DNA]</scope>
    <source>
        <strain evidence="9">PCC 7424</strain>
    </source>
</reference>
<evidence type="ECO:0000313" key="9">
    <source>
        <dbReference type="Proteomes" id="UP000002384"/>
    </source>
</evidence>
<keyword evidence="2" id="KW-0479">Metal-binding</keyword>
<dbReference type="PANTHER" id="PTHR10134">
    <property type="entry name" value="CYTOCHROME B-C1 COMPLEX SUBUNIT RIESKE, MITOCHONDRIAL"/>
    <property type="match status" value="1"/>
</dbReference>
<dbReference type="GO" id="GO:0004497">
    <property type="term" value="F:monooxygenase activity"/>
    <property type="evidence" value="ECO:0007669"/>
    <property type="project" value="UniProtKB-ARBA"/>
</dbReference>
<keyword evidence="1" id="KW-0001">2Fe-2S</keyword>
<keyword evidence="4" id="KW-0411">Iron-sulfur</keyword>
<dbReference type="eggNOG" id="COG0723">
    <property type="taxonomic scope" value="Bacteria"/>
</dbReference>
<proteinExistence type="predicted"/>
<evidence type="ECO:0000259" key="7">
    <source>
        <dbReference type="PROSITE" id="PS51296"/>
    </source>
</evidence>
<dbReference type="STRING" id="65393.PCC7424_4636"/>
<dbReference type="AlphaFoldDB" id="B7KBM0"/>
<evidence type="ECO:0000256" key="6">
    <source>
        <dbReference type="ARBA" id="ARBA00034078"/>
    </source>
</evidence>
<keyword evidence="9" id="KW-1185">Reference proteome</keyword>
<dbReference type="GO" id="GO:0016705">
    <property type="term" value="F:oxidoreductase activity, acting on paired donors, with incorporation or reduction of molecular oxygen"/>
    <property type="evidence" value="ECO:0007669"/>
    <property type="project" value="UniProtKB-ARBA"/>
</dbReference>
<evidence type="ECO:0000256" key="5">
    <source>
        <dbReference type="ARBA" id="ARBA00023157"/>
    </source>
</evidence>
<dbReference type="InterPro" id="IPR014349">
    <property type="entry name" value="Rieske_Fe-S_prot"/>
</dbReference>
<dbReference type="RefSeq" id="WP_015956581.1">
    <property type="nucleotide sequence ID" value="NC_011729.1"/>
</dbReference>
<protein>
    <submittedName>
        <fullName evidence="8">Rieske (2Fe-2S) domain protein</fullName>
    </submittedName>
</protein>
<sequence>MMKRREFFGWVGIGWLASFLPLALAGCNRQTPQNSSTNNTFEIVGSVADLNKQGFLDGKFSGGSVVVIKDSTNPNQLIALNPTCTHAGCTVAWNRDDKAFLCPCHNSKFAEDGQVIEGTATEPLAVYGVKIEGDKILVKAG</sequence>
<dbReference type="PROSITE" id="PS51296">
    <property type="entry name" value="RIESKE"/>
    <property type="match status" value="1"/>
</dbReference>
<dbReference type="PROSITE" id="PS51257">
    <property type="entry name" value="PROKAR_LIPOPROTEIN"/>
    <property type="match status" value="1"/>
</dbReference>
<dbReference type="Pfam" id="PF00355">
    <property type="entry name" value="Rieske"/>
    <property type="match status" value="1"/>
</dbReference>
<dbReference type="PRINTS" id="PR00162">
    <property type="entry name" value="RIESKE"/>
</dbReference>
<dbReference type="InterPro" id="IPR036922">
    <property type="entry name" value="Rieske_2Fe-2S_sf"/>
</dbReference>
<dbReference type="GO" id="GO:0016020">
    <property type="term" value="C:membrane"/>
    <property type="evidence" value="ECO:0007669"/>
    <property type="project" value="InterPro"/>
</dbReference>
<evidence type="ECO:0000256" key="1">
    <source>
        <dbReference type="ARBA" id="ARBA00022714"/>
    </source>
</evidence>
<dbReference type="SUPFAM" id="SSF50022">
    <property type="entry name" value="ISP domain"/>
    <property type="match status" value="1"/>
</dbReference>
<keyword evidence="3" id="KW-0408">Iron</keyword>
<name>B7KBM0_GLOC7</name>
<dbReference type="KEGG" id="cyc:PCC7424_4636"/>
<dbReference type="HOGENOM" id="CLU_055690_1_1_3"/>
<accession>B7KBM0</accession>
<dbReference type="InterPro" id="IPR005805">
    <property type="entry name" value="Rieske_Fe-S_prot_C"/>
</dbReference>
<gene>
    <name evidence="8" type="ordered locus">PCC7424_4636</name>
</gene>
<dbReference type="GO" id="GO:0051537">
    <property type="term" value="F:2 iron, 2 sulfur cluster binding"/>
    <property type="evidence" value="ECO:0007669"/>
    <property type="project" value="UniProtKB-KW"/>
</dbReference>
<dbReference type="Gene3D" id="2.102.10.10">
    <property type="entry name" value="Rieske [2Fe-2S] iron-sulphur domain"/>
    <property type="match status" value="1"/>
</dbReference>
<dbReference type="CDD" id="cd03467">
    <property type="entry name" value="Rieske"/>
    <property type="match status" value="1"/>
</dbReference>
<evidence type="ECO:0000256" key="4">
    <source>
        <dbReference type="ARBA" id="ARBA00023014"/>
    </source>
</evidence>
<dbReference type="InterPro" id="IPR017941">
    <property type="entry name" value="Rieske_2Fe-2S"/>
</dbReference>
<organism evidence="8 9">
    <name type="scientific">Gloeothece citriformis (strain PCC 7424)</name>
    <name type="common">Cyanothece sp. (strain PCC 7424)</name>
    <dbReference type="NCBI Taxonomy" id="65393"/>
    <lineage>
        <taxon>Bacteria</taxon>
        <taxon>Bacillati</taxon>
        <taxon>Cyanobacteriota</taxon>
        <taxon>Cyanophyceae</taxon>
        <taxon>Oscillatoriophycideae</taxon>
        <taxon>Chroococcales</taxon>
        <taxon>Aphanothecaceae</taxon>
        <taxon>Gloeothece</taxon>
        <taxon>Gloeothece citriformis</taxon>
    </lineage>
</organism>
<feature type="domain" description="Rieske" evidence="7">
    <location>
        <begin position="42"/>
        <end position="138"/>
    </location>
</feature>
<dbReference type="Proteomes" id="UP000002384">
    <property type="component" value="Chromosome"/>
</dbReference>
<evidence type="ECO:0000256" key="2">
    <source>
        <dbReference type="ARBA" id="ARBA00022723"/>
    </source>
</evidence>
<evidence type="ECO:0000256" key="3">
    <source>
        <dbReference type="ARBA" id="ARBA00023004"/>
    </source>
</evidence>
<comment type="cofactor">
    <cofactor evidence="6">
        <name>[2Fe-2S] cluster</name>
        <dbReference type="ChEBI" id="CHEBI:190135"/>
    </cofactor>
</comment>
<dbReference type="EMBL" id="CP001291">
    <property type="protein sequence ID" value="ACK72998.1"/>
    <property type="molecule type" value="Genomic_DNA"/>
</dbReference>
<dbReference type="GO" id="GO:0046872">
    <property type="term" value="F:metal ion binding"/>
    <property type="evidence" value="ECO:0007669"/>
    <property type="project" value="UniProtKB-KW"/>
</dbReference>